<organism evidence="8">
    <name type="scientific">Rhodopseudomonas palustris (strain BisA53)</name>
    <dbReference type="NCBI Taxonomy" id="316055"/>
    <lineage>
        <taxon>Bacteria</taxon>
        <taxon>Pseudomonadati</taxon>
        <taxon>Pseudomonadota</taxon>
        <taxon>Alphaproteobacteria</taxon>
        <taxon>Hyphomicrobiales</taxon>
        <taxon>Nitrobacteraceae</taxon>
        <taxon>Rhodopseudomonas</taxon>
    </lineage>
</organism>
<feature type="transmembrane region" description="Helical" evidence="5">
    <location>
        <begin position="248"/>
        <end position="266"/>
    </location>
</feature>
<dbReference type="eggNOG" id="COG3307">
    <property type="taxonomic scope" value="Bacteria"/>
</dbReference>
<keyword evidence="3 5" id="KW-1133">Transmembrane helix</keyword>
<sequence>MKWIVVLCLFASVPTLAQAIRHNAKYRTLAWVALGFLAIEQTPLDLNFALVTWAGQWPGYVSGMEVALVDIVTLALAINLKGKGGGIPVMRFFALYFVAVVTSACLAAVPMASFFYVWQLLRVIFVYYVVARYCRDTEVVFCLLKGMALGLLYNVALAAWQRFGLGVLQTNGGFGHQNIFGMMTHFVVLPYFALLLTDTKKFLPWAVTLLGAFAAILTTSRGTLAMTFAGFAAIYLISLVRQYSPAKLRVAGMGLLAGIVLVPLFVSSFEARLGNDIGESFLTVDEERNQLNIIAANMLSDHPMGVGPNHYVVTALSGGYNERSSLSWTSYKAVVHNVYRLVAAETGYLGIIGYVIMIAQPTIAAFVWARRTRDVRGDLLLGIGVALLTVYSRSFFEWVFIMKEGQYMFAFAAAMIVGLARSLSEGRHSAHEPPFAFDVRPAPQTLGPR</sequence>
<dbReference type="AlphaFoldDB" id="Q07SM4"/>
<evidence type="ECO:0000256" key="3">
    <source>
        <dbReference type="ARBA" id="ARBA00022989"/>
    </source>
</evidence>
<feature type="transmembrane region" description="Helical" evidence="5">
    <location>
        <begin position="140"/>
        <end position="159"/>
    </location>
</feature>
<evidence type="ECO:0000256" key="5">
    <source>
        <dbReference type="SAM" id="Phobius"/>
    </source>
</evidence>
<feature type="domain" description="O-antigen ligase-related" evidence="7">
    <location>
        <begin position="207"/>
        <end position="355"/>
    </location>
</feature>
<dbReference type="PANTHER" id="PTHR37422:SF23">
    <property type="entry name" value="TEICHURONIC ACID BIOSYNTHESIS PROTEIN TUAE"/>
    <property type="match status" value="1"/>
</dbReference>
<dbReference type="EMBL" id="CP000463">
    <property type="protein sequence ID" value="ABJ05060.1"/>
    <property type="molecule type" value="Genomic_DNA"/>
</dbReference>
<comment type="subcellular location">
    <subcellularLocation>
        <location evidence="1">Membrane</location>
        <topology evidence="1">Multi-pass membrane protein</topology>
    </subcellularLocation>
</comment>
<feature type="chain" id="PRO_5004165995" description="O-antigen ligase-related domain-containing protein" evidence="6">
    <location>
        <begin position="18"/>
        <end position="449"/>
    </location>
</feature>
<evidence type="ECO:0000259" key="7">
    <source>
        <dbReference type="Pfam" id="PF04932"/>
    </source>
</evidence>
<reference evidence="8" key="1">
    <citation type="submission" date="2006-09" db="EMBL/GenBank/DDBJ databases">
        <title>Complete sequence of Rhodopseudomonas palustris BisA53.</title>
        <authorList>
            <consortium name="US DOE Joint Genome Institute"/>
            <person name="Copeland A."/>
            <person name="Lucas S."/>
            <person name="Lapidus A."/>
            <person name="Barry K."/>
            <person name="Detter J.C."/>
            <person name="Glavina del Rio T."/>
            <person name="Hammon N."/>
            <person name="Israni S."/>
            <person name="Dalin E."/>
            <person name="Tice H."/>
            <person name="Pitluck S."/>
            <person name="Chain P."/>
            <person name="Malfatti S."/>
            <person name="Shin M."/>
            <person name="Vergez L."/>
            <person name="Schmutz J."/>
            <person name="Larimer F."/>
            <person name="Land M."/>
            <person name="Hauser L."/>
            <person name="Pelletier D.A."/>
            <person name="Kyrpides N."/>
            <person name="Kim E."/>
            <person name="Harwood C.S."/>
            <person name="Oda Y."/>
            <person name="Richardson P."/>
        </authorList>
    </citation>
    <scope>NUCLEOTIDE SEQUENCE [LARGE SCALE GENOMIC DNA]</scope>
    <source>
        <strain evidence="8">BisA53</strain>
    </source>
</reference>
<dbReference type="InterPro" id="IPR051533">
    <property type="entry name" value="WaaL-like"/>
</dbReference>
<evidence type="ECO:0000256" key="4">
    <source>
        <dbReference type="ARBA" id="ARBA00023136"/>
    </source>
</evidence>
<proteinExistence type="predicted"/>
<feature type="signal peptide" evidence="6">
    <location>
        <begin position="1"/>
        <end position="17"/>
    </location>
</feature>
<feature type="transmembrane region" description="Helical" evidence="5">
    <location>
        <begin position="202"/>
        <end position="218"/>
    </location>
</feature>
<keyword evidence="6" id="KW-0732">Signal</keyword>
<dbReference type="STRING" id="316055.RPE_1107"/>
<evidence type="ECO:0000256" key="2">
    <source>
        <dbReference type="ARBA" id="ARBA00022692"/>
    </source>
</evidence>
<name>Q07SM4_RHOP5</name>
<feature type="transmembrane region" description="Helical" evidence="5">
    <location>
        <begin position="179"/>
        <end position="197"/>
    </location>
</feature>
<keyword evidence="2 5" id="KW-0812">Transmembrane</keyword>
<dbReference type="KEGG" id="rpe:RPE_1107"/>
<dbReference type="PANTHER" id="PTHR37422">
    <property type="entry name" value="TEICHURONIC ACID BIOSYNTHESIS PROTEIN TUAE"/>
    <property type="match status" value="1"/>
</dbReference>
<dbReference type="OrthoDB" id="7442944at2"/>
<protein>
    <recommendedName>
        <fullName evidence="7">O-antigen ligase-related domain-containing protein</fullName>
    </recommendedName>
</protein>
<gene>
    <name evidence="8" type="ordered locus">RPE_1107</name>
</gene>
<dbReference type="InterPro" id="IPR007016">
    <property type="entry name" value="O-antigen_ligase-rel_domated"/>
</dbReference>
<keyword evidence="4 5" id="KW-0472">Membrane</keyword>
<evidence type="ECO:0000256" key="6">
    <source>
        <dbReference type="SAM" id="SignalP"/>
    </source>
</evidence>
<dbReference type="HOGENOM" id="CLU_595667_0_0_5"/>
<feature type="transmembrane region" description="Helical" evidence="5">
    <location>
        <begin position="347"/>
        <end position="367"/>
    </location>
</feature>
<feature type="transmembrane region" description="Helical" evidence="5">
    <location>
        <begin position="379"/>
        <end position="401"/>
    </location>
</feature>
<dbReference type="Pfam" id="PF04932">
    <property type="entry name" value="Wzy_C"/>
    <property type="match status" value="1"/>
</dbReference>
<feature type="transmembrane region" description="Helical" evidence="5">
    <location>
        <begin position="224"/>
        <end position="241"/>
    </location>
</feature>
<accession>Q07SM4</accession>
<dbReference type="GO" id="GO:0016020">
    <property type="term" value="C:membrane"/>
    <property type="evidence" value="ECO:0007669"/>
    <property type="project" value="UniProtKB-SubCell"/>
</dbReference>
<evidence type="ECO:0000313" key="8">
    <source>
        <dbReference type="EMBL" id="ABJ05060.1"/>
    </source>
</evidence>
<evidence type="ECO:0000256" key="1">
    <source>
        <dbReference type="ARBA" id="ARBA00004141"/>
    </source>
</evidence>
<feature type="transmembrane region" description="Helical" evidence="5">
    <location>
        <begin position="92"/>
        <end position="109"/>
    </location>
</feature>